<dbReference type="PROSITE" id="PS00163">
    <property type="entry name" value="FUMARATE_LYASES"/>
    <property type="match status" value="1"/>
</dbReference>
<dbReference type="GO" id="GO:0005829">
    <property type="term" value="C:cytosol"/>
    <property type="evidence" value="ECO:0007669"/>
    <property type="project" value="TreeGrafter"/>
</dbReference>
<evidence type="ECO:0000256" key="3">
    <source>
        <dbReference type="RuleBase" id="RU361172"/>
    </source>
</evidence>
<accession>F0RY45</accession>
<name>F0RY45_SPHGB</name>
<evidence type="ECO:0000313" key="6">
    <source>
        <dbReference type="Proteomes" id="UP000008466"/>
    </source>
</evidence>
<dbReference type="SUPFAM" id="SSF48557">
    <property type="entry name" value="L-aspartase-like"/>
    <property type="match status" value="1"/>
</dbReference>
<protein>
    <recommendedName>
        <fullName evidence="2 3">Adenylosuccinate lyase</fullName>
        <shortName evidence="3">ASL</shortName>
        <ecNumber evidence="2 3">4.3.2.2</ecNumber>
    </recommendedName>
    <alternativeName>
        <fullName evidence="3">Adenylosuccinase</fullName>
    </alternativeName>
</protein>
<dbReference type="PANTHER" id="PTHR43172">
    <property type="entry name" value="ADENYLOSUCCINATE LYASE"/>
    <property type="match status" value="1"/>
</dbReference>
<dbReference type="Proteomes" id="UP000008466">
    <property type="component" value="Chromosome"/>
</dbReference>
<evidence type="ECO:0000313" key="5">
    <source>
        <dbReference type="EMBL" id="ADY12469.1"/>
    </source>
</evidence>
<dbReference type="GO" id="GO:0006189">
    <property type="term" value="P:'de novo' IMP biosynthetic process"/>
    <property type="evidence" value="ECO:0007669"/>
    <property type="project" value="UniProtKB-UniPathway"/>
</dbReference>
<keyword evidence="6" id="KW-1185">Reference proteome</keyword>
<dbReference type="Gene3D" id="1.10.275.60">
    <property type="match status" value="1"/>
</dbReference>
<dbReference type="InterPro" id="IPR008948">
    <property type="entry name" value="L-Aspartase-like"/>
</dbReference>
<dbReference type="InterPro" id="IPR019468">
    <property type="entry name" value="AdenyloSucc_lyase_C"/>
</dbReference>
<dbReference type="SMART" id="SM00998">
    <property type="entry name" value="ADSL_C"/>
    <property type="match status" value="1"/>
</dbReference>
<dbReference type="HOGENOM" id="CLU_030949_1_1_12"/>
<dbReference type="STRING" id="158189.SpiBuddy_0642"/>
<dbReference type="UniPathway" id="UPA00075">
    <property type="reaction ID" value="UER00336"/>
</dbReference>
<dbReference type="InterPro" id="IPR000362">
    <property type="entry name" value="Fumarate_lyase_fam"/>
</dbReference>
<dbReference type="InterPro" id="IPR004769">
    <property type="entry name" value="Pur_lyase"/>
</dbReference>
<keyword evidence="1 3" id="KW-0456">Lyase</keyword>
<dbReference type="GO" id="GO:0070626">
    <property type="term" value="F:(S)-2-(5-amino-1-(5-phospho-D-ribosyl)imidazole-4-carboxamido) succinate lyase (fumarate-forming) activity"/>
    <property type="evidence" value="ECO:0007669"/>
    <property type="project" value="TreeGrafter"/>
</dbReference>
<keyword evidence="3" id="KW-0658">Purine biosynthesis</keyword>
<dbReference type="PRINTS" id="PR00149">
    <property type="entry name" value="FUMRATELYASE"/>
</dbReference>
<dbReference type="OrthoDB" id="9768878at2"/>
<dbReference type="Pfam" id="PF10397">
    <property type="entry name" value="ADSL_C"/>
    <property type="match status" value="1"/>
</dbReference>
<dbReference type="KEGG" id="sbu:SpiBuddy_0642"/>
<feature type="domain" description="Adenylosuccinate lyase C-terminal" evidence="4">
    <location>
        <begin position="373"/>
        <end position="458"/>
    </location>
</feature>
<gene>
    <name evidence="5" type="ordered locus">SpiBuddy_0642</name>
</gene>
<dbReference type="NCBIfam" id="TIGR00928">
    <property type="entry name" value="purB"/>
    <property type="match status" value="1"/>
</dbReference>
<dbReference type="eggNOG" id="COG0015">
    <property type="taxonomic scope" value="Bacteria"/>
</dbReference>
<dbReference type="Pfam" id="PF00206">
    <property type="entry name" value="Lyase_1"/>
    <property type="match status" value="1"/>
</dbReference>
<dbReference type="Gene3D" id="1.20.200.10">
    <property type="entry name" value="Fumarase/aspartase (Central domain)"/>
    <property type="match status" value="1"/>
</dbReference>
<sequence length="467" mass="52559">MQSFTHDTYLSPFTWRYGSQQMRTIFSEEHKRKLLRRIWVALAKAQLEAKLVSQEQLDELISNQENIDIDRATEIEAEIRHDLMAEIKTYAEQCPKAGAIIHLGATSMDILDNMDAMRLKEALAIVITQTKTLLEAFITQMETYAAQPCMAFTHIQPAEPTTVGYRFAQTAQDLKEDLQDLMQVHASIRGKGMKGAVGTSASYTELLKGTKLSASQLEEMVMQDLGLHAYTAATQVYTRKQDLRVGQALSSLCATLYKFFIDFRLLQSPPIGEWSEPFGSKQVGSSAMPFKRNPINSEKIDSLCRFVEAQEGVLWQNAASTLLERTLDDSANRRLVLPDIFLSVDEILNTATKVVKGMQIHLAGIQRNLASYGIFAASERLLMELGKNGADRQEMHELIRTHSLMAWAEVQTGKANTLMQMLSEDKQIRSYLSKEAIIALLDATLYTGDSEERTHRVVAEIREVLSR</sequence>
<evidence type="ECO:0000259" key="4">
    <source>
        <dbReference type="SMART" id="SM00998"/>
    </source>
</evidence>
<reference evidence="6" key="1">
    <citation type="submission" date="2011-02" db="EMBL/GenBank/DDBJ databases">
        <title>Complete sequence of Spirochaeta sp. Buddy.</title>
        <authorList>
            <person name="Lucas S."/>
            <person name="Copeland A."/>
            <person name="Lapidus A."/>
            <person name="Cheng J.-F."/>
            <person name="Goodwin L."/>
            <person name="Pitluck S."/>
            <person name="Zeytun A."/>
            <person name="Detter J.C."/>
            <person name="Han C."/>
            <person name="Tapia R."/>
            <person name="Land M."/>
            <person name="Hauser L."/>
            <person name="Kyrpides N."/>
            <person name="Ivanova N."/>
            <person name="Mikhailova N."/>
            <person name="Pagani I."/>
            <person name="Ritalahti K.M."/>
            <person name="Loeffler F.E."/>
            <person name="Woyke T."/>
        </authorList>
    </citation>
    <scope>NUCLEOTIDE SEQUENCE [LARGE SCALE GENOMIC DNA]</scope>
    <source>
        <strain evidence="6">ATCC BAA-1886 / DSM 22777 / Buddy</strain>
    </source>
</reference>
<proteinExistence type="inferred from homology"/>
<comment type="catalytic activity">
    <reaction evidence="3">
        <text>N(6)-(1,2-dicarboxyethyl)-AMP = fumarate + AMP</text>
        <dbReference type="Rhea" id="RHEA:16853"/>
        <dbReference type="ChEBI" id="CHEBI:29806"/>
        <dbReference type="ChEBI" id="CHEBI:57567"/>
        <dbReference type="ChEBI" id="CHEBI:456215"/>
        <dbReference type="EC" id="4.3.2.2"/>
    </reaction>
</comment>
<comment type="pathway">
    <text evidence="3">Purine metabolism; AMP biosynthesis via de novo pathway; AMP from IMP: step 2/2.</text>
</comment>
<dbReference type="AlphaFoldDB" id="F0RY45"/>
<dbReference type="Gene3D" id="1.10.40.30">
    <property type="entry name" value="Fumarase/aspartase (C-terminal domain)"/>
    <property type="match status" value="1"/>
</dbReference>
<dbReference type="RefSeq" id="WP_013606322.1">
    <property type="nucleotide sequence ID" value="NC_015152.1"/>
</dbReference>
<dbReference type="EC" id="4.3.2.2" evidence="2 3"/>
<comment type="similarity">
    <text evidence="3">Belongs to the lyase 1 family. Adenylosuccinate lyase subfamily.</text>
</comment>
<dbReference type="InterPro" id="IPR022761">
    <property type="entry name" value="Fumarate_lyase_N"/>
</dbReference>
<dbReference type="UniPathway" id="UPA00074">
    <property type="reaction ID" value="UER00132"/>
</dbReference>
<dbReference type="PANTHER" id="PTHR43172:SF1">
    <property type="entry name" value="ADENYLOSUCCINATE LYASE"/>
    <property type="match status" value="1"/>
</dbReference>
<dbReference type="EMBL" id="CP002541">
    <property type="protein sequence ID" value="ADY12469.1"/>
    <property type="molecule type" value="Genomic_DNA"/>
</dbReference>
<comment type="pathway">
    <text evidence="3">Purine metabolism; IMP biosynthesis via de novo pathway; 5-amino-1-(5-phospho-D-ribosyl)imidazole-4-carboxamide from 5-amino-1-(5-phospho-D-ribosyl)imidazole-4-carboxylate: step 2/2.</text>
</comment>
<dbReference type="GO" id="GO:0004018">
    <property type="term" value="F:N6-(1,2-dicarboxyethyl)AMP AMP-lyase (fumarate-forming) activity"/>
    <property type="evidence" value="ECO:0007669"/>
    <property type="project" value="UniProtKB-UniRule"/>
</dbReference>
<organism evidence="5 6">
    <name type="scientific">Sphaerochaeta globosa (strain ATCC BAA-1886 / DSM 22777 / Buddy)</name>
    <name type="common">Spirochaeta sp. (strain Buddy)</name>
    <dbReference type="NCBI Taxonomy" id="158189"/>
    <lineage>
        <taxon>Bacteria</taxon>
        <taxon>Pseudomonadati</taxon>
        <taxon>Spirochaetota</taxon>
        <taxon>Spirochaetia</taxon>
        <taxon>Spirochaetales</taxon>
        <taxon>Sphaerochaetaceae</taxon>
        <taxon>Sphaerochaeta</taxon>
    </lineage>
</organism>
<dbReference type="GO" id="GO:0044208">
    <property type="term" value="P:'de novo' AMP biosynthetic process"/>
    <property type="evidence" value="ECO:0007669"/>
    <property type="project" value="UniProtKB-UniPathway"/>
</dbReference>
<evidence type="ECO:0000256" key="2">
    <source>
        <dbReference type="NCBIfam" id="TIGR00928"/>
    </source>
</evidence>
<dbReference type="InterPro" id="IPR020557">
    <property type="entry name" value="Fumarate_lyase_CS"/>
</dbReference>
<comment type="catalytic activity">
    <reaction evidence="3">
        <text>(2S)-2-[5-amino-1-(5-phospho-beta-D-ribosyl)imidazole-4-carboxamido]succinate = 5-amino-1-(5-phospho-beta-D-ribosyl)imidazole-4-carboxamide + fumarate</text>
        <dbReference type="Rhea" id="RHEA:23920"/>
        <dbReference type="ChEBI" id="CHEBI:29806"/>
        <dbReference type="ChEBI" id="CHEBI:58443"/>
        <dbReference type="ChEBI" id="CHEBI:58475"/>
        <dbReference type="EC" id="4.3.2.2"/>
    </reaction>
</comment>
<evidence type="ECO:0000256" key="1">
    <source>
        <dbReference type="ARBA" id="ARBA00023239"/>
    </source>
</evidence>